<dbReference type="Gene3D" id="3.40.140.10">
    <property type="entry name" value="Cytidine Deaminase, domain 2"/>
    <property type="match status" value="1"/>
</dbReference>
<evidence type="ECO:0000256" key="5">
    <source>
        <dbReference type="ARBA" id="ARBA00022723"/>
    </source>
</evidence>
<evidence type="ECO:0000256" key="4">
    <source>
        <dbReference type="ARBA" id="ARBA00022619"/>
    </source>
</evidence>
<keyword evidence="7" id="KW-0862">Zinc</keyword>
<keyword evidence="5" id="KW-0479">Metal-binding</keyword>
<comment type="pathway">
    <text evidence="2">Cofactor biosynthesis; riboflavin biosynthesis; 5-amino-6-(D-ribitylamino)uracil from GTP: step 2/4.</text>
</comment>
<accession>W0NZL6</accession>
<proteinExistence type="predicted"/>
<protein>
    <recommendedName>
        <fullName evidence="3">diaminohydroxyphosphoribosylaminopyrimidine deaminase</fullName>
        <ecNumber evidence="3">3.5.4.26</ecNumber>
    </recommendedName>
</protein>
<name>W0NZL6_BUCMP</name>
<dbReference type="PANTHER" id="PTHR11079:SF162">
    <property type="entry name" value="RIBOFLAVIN BIOSYNTHESIS PROTEIN PYRD, CHLOROPLASTIC"/>
    <property type="match status" value="1"/>
</dbReference>
<dbReference type="PROSITE" id="PS00903">
    <property type="entry name" value="CYT_DCMP_DEAMINASES_1"/>
    <property type="match status" value="1"/>
</dbReference>
<dbReference type="FunFam" id="3.40.140.10:FF:000025">
    <property type="entry name" value="Riboflavin biosynthesis protein RibD"/>
    <property type="match status" value="1"/>
</dbReference>
<dbReference type="PATRIC" id="fig|1009856.3.peg.450"/>
<dbReference type="SUPFAM" id="SSF53927">
    <property type="entry name" value="Cytidine deaminase-like"/>
    <property type="match status" value="1"/>
</dbReference>
<dbReference type="GO" id="GO:0008835">
    <property type="term" value="F:diaminohydroxyphosphoribosylaminopyrimidine deaminase activity"/>
    <property type="evidence" value="ECO:0007669"/>
    <property type="project" value="UniProtKB-EC"/>
</dbReference>
<dbReference type="Pfam" id="PF00383">
    <property type="entry name" value="dCMP_cyt_deam_1"/>
    <property type="match status" value="1"/>
</dbReference>
<evidence type="ECO:0000259" key="8">
    <source>
        <dbReference type="PROSITE" id="PS51747"/>
    </source>
</evidence>
<evidence type="ECO:0000256" key="1">
    <source>
        <dbReference type="ARBA" id="ARBA00001947"/>
    </source>
</evidence>
<dbReference type="InterPro" id="IPR016193">
    <property type="entry name" value="Cytidine_deaminase-like"/>
</dbReference>
<dbReference type="PANTHER" id="PTHR11079">
    <property type="entry name" value="CYTOSINE DEAMINASE FAMILY MEMBER"/>
    <property type="match status" value="1"/>
</dbReference>
<gene>
    <name evidence="9" type="primary">ribd1</name>
    <name evidence="9" type="ORF">BUMPUSDA_CDS00139</name>
</gene>
<evidence type="ECO:0000256" key="6">
    <source>
        <dbReference type="ARBA" id="ARBA00022801"/>
    </source>
</evidence>
<evidence type="ECO:0000313" key="9">
    <source>
        <dbReference type="EMBL" id="AHG59936.1"/>
    </source>
</evidence>
<dbReference type="AlphaFoldDB" id="W0NZL6"/>
<dbReference type="UniPathway" id="UPA00275">
    <property type="reaction ID" value="UER00401"/>
</dbReference>
<dbReference type="GO" id="GO:0009231">
    <property type="term" value="P:riboflavin biosynthetic process"/>
    <property type="evidence" value="ECO:0007669"/>
    <property type="project" value="UniProtKB-UniPathway"/>
</dbReference>
<dbReference type="CDD" id="cd01284">
    <property type="entry name" value="Riboflavin_deaminase-reductase"/>
    <property type="match status" value="1"/>
</dbReference>
<dbReference type="InterPro" id="IPR004794">
    <property type="entry name" value="Eubact_RibD"/>
</dbReference>
<dbReference type="HOGENOM" id="CLU_036590_10_0_6"/>
<evidence type="ECO:0000313" key="10">
    <source>
        <dbReference type="Proteomes" id="UP000019087"/>
    </source>
</evidence>
<dbReference type="InterPro" id="IPR002125">
    <property type="entry name" value="CMP_dCMP_dom"/>
</dbReference>
<dbReference type="Proteomes" id="UP000019087">
    <property type="component" value="Chromosome"/>
</dbReference>
<dbReference type="InterPro" id="IPR016192">
    <property type="entry name" value="APOBEC/CMP_deaminase_Zn-bd"/>
</dbReference>
<dbReference type="NCBIfam" id="TIGR00326">
    <property type="entry name" value="eubact_ribD"/>
    <property type="match status" value="1"/>
</dbReference>
<sequence>MNDIFYMKRAIEISKLGVFTTSPNPNVGCVIVQKNSIVGEGWHEQSGKNHAEVNALIMADKKAKGGTAYITLEPCNHFGKTPPCCDALIKAGINRVVISSIDPNPKVSGKGILYLKKNGISVTTGLLSKESQKCNKGFFKRMKTGLP</sequence>
<dbReference type="PROSITE" id="PS51747">
    <property type="entry name" value="CYT_DCMP_DEAMINASES_2"/>
    <property type="match status" value="1"/>
</dbReference>
<evidence type="ECO:0000256" key="3">
    <source>
        <dbReference type="ARBA" id="ARBA00012766"/>
    </source>
</evidence>
<reference evidence="9 10" key="1">
    <citation type="journal article" date="2013" name="BMC Genomics">
        <title>Comparative analysis of genome sequences from four strains of the Buchnera aphidicola Mp endosymbion of the green peach aphid, Myzus persicae.</title>
        <authorList>
            <person name="Jiang Z."/>
            <person name="Jones D.H."/>
            <person name="Khuri S."/>
            <person name="Tsinoremas N.F."/>
            <person name="Wyss T."/>
            <person name="Jander G."/>
            <person name="Wilson A.C."/>
        </authorList>
    </citation>
    <scope>NUCLEOTIDE SEQUENCE [LARGE SCALE GENOMIC DNA]</scope>
    <source>
        <strain evidence="10">str. USDA (Myzus persicae)</strain>
    </source>
</reference>
<evidence type="ECO:0000256" key="2">
    <source>
        <dbReference type="ARBA" id="ARBA00004882"/>
    </source>
</evidence>
<keyword evidence="6" id="KW-0378">Hydrolase</keyword>
<keyword evidence="4" id="KW-0686">Riboflavin biosynthesis</keyword>
<comment type="cofactor">
    <cofactor evidence="1">
        <name>Zn(2+)</name>
        <dbReference type="ChEBI" id="CHEBI:29105"/>
    </cofactor>
</comment>
<evidence type="ECO:0000256" key="7">
    <source>
        <dbReference type="ARBA" id="ARBA00022833"/>
    </source>
</evidence>
<organism evidence="9 10">
    <name type="scientific">Buchnera aphidicola str. USDA</name>
    <name type="common">Myzus persicae</name>
    <dbReference type="NCBI Taxonomy" id="1009856"/>
    <lineage>
        <taxon>Bacteria</taxon>
        <taxon>Pseudomonadati</taxon>
        <taxon>Pseudomonadota</taxon>
        <taxon>Gammaproteobacteria</taxon>
        <taxon>Enterobacterales</taxon>
        <taxon>Erwiniaceae</taxon>
        <taxon>Buchnera</taxon>
    </lineage>
</organism>
<dbReference type="KEGG" id="bapu:BUMPUSDA_CDS00139"/>
<dbReference type="EMBL" id="CP002697">
    <property type="protein sequence ID" value="AHG59936.1"/>
    <property type="molecule type" value="Genomic_DNA"/>
</dbReference>
<dbReference type="GO" id="GO:0008270">
    <property type="term" value="F:zinc ion binding"/>
    <property type="evidence" value="ECO:0007669"/>
    <property type="project" value="InterPro"/>
</dbReference>
<feature type="domain" description="CMP/dCMP-type deaminase" evidence="8">
    <location>
        <begin position="1"/>
        <end position="121"/>
    </location>
</feature>
<dbReference type="EC" id="3.5.4.26" evidence="3"/>